<feature type="region of interest" description="Disordered" evidence="6">
    <location>
        <begin position="706"/>
        <end position="729"/>
    </location>
</feature>
<evidence type="ECO:0000313" key="10">
    <source>
        <dbReference type="Proteomes" id="UP001642484"/>
    </source>
</evidence>
<keyword evidence="3" id="KW-0547">Nucleotide-binding</keyword>
<feature type="transmembrane region" description="Helical" evidence="7">
    <location>
        <begin position="1448"/>
        <end position="1472"/>
    </location>
</feature>
<accession>A0ABP0SQE7</accession>
<evidence type="ECO:0000256" key="1">
    <source>
        <dbReference type="ARBA" id="ARBA00022527"/>
    </source>
</evidence>
<feature type="region of interest" description="Disordered" evidence="6">
    <location>
        <begin position="1"/>
        <end position="25"/>
    </location>
</feature>
<feature type="compositionally biased region" description="Polar residues" evidence="6">
    <location>
        <begin position="707"/>
        <end position="723"/>
    </location>
</feature>
<feature type="transmembrane region" description="Helical" evidence="7">
    <location>
        <begin position="1348"/>
        <end position="1370"/>
    </location>
</feature>
<feature type="compositionally biased region" description="Basic and acidic residues" evidence="6">
    <location>
        <begin position="1"/>
        <end position="10"/>
    </location>
</feature>
<keyword evidence="2" id="KW-0808">Transferase</keyword>
<dbReference type="InterPro" id="IPR050205">
    <property type="entry name" value="CDPK_Ser/Thr_kinases"/>
</dbReference>
<evidence type="ECO:0000256" key="5">
    <source>
        <dbReference type="ARBA" id="ARBA00022840"/>
    </source>
</evidence>
<reference evidence="9 10" key="1">
    <citation type="submission" date="2024-02" db="EMBL/GenBank/DDBJ databases">
        <authorList>
            <person name="Chen Y."/>
            <person name="Shah S."/>
            <person name="Dougan E. K."/>
            <person name="Thang M."/>
            <person name="Chan C."/>
        </authorList>
    </citation>
    <scope>NUCLEOTIDE SEQUENCE [LARGE SCALE GENOMIC DNA]</scope>
</reference>
<keyword evidence="7" id="KW-1133">Transmembrane helix</keyword>
<dbReference type="Gene3D" id="1.10.510.10">
    <property type="entry name" value="Transferase(Phosphotransferase) domain 1"/>
    <property type="match status" value="2"/>
</dbReference>
<evidence type="ECO:0000256" key="4">
    <source>
        <dbReference type="ARBA" id="ARBA00022777"/>
    </source>
</evidence>
<evidence type="ECO:0000256" key="7">
    <source>
        <dbReference type="SAM" id="Phobius"/>
    </source>
</evidence>
<gene>
    <name evidence="9" type="ORF">CCMP2556_LOCUS53001</name>
</gene>
<dbReference type="InterPro" id="IPR000719">
    <property type="entry name" value="Prot_kinase_dom"/>
</dbReference>
<keyword evidence="4" id="KW-0418">Kinase</keyword>
<keyword evidence="10" id="KW-1185">Reference proteome</keyword>
<dbReference type="Pfam" id="PF00069">
    <property type="entry name" value="Pkinase"/>
    <property type="match status" value="1"/>
</dbReference>
<dbReference type="Proteomes" id="UP001642484">
    <property type="component" value="Unassembled WGS sequence"/>
</dbReference>
<comment type="caution">
    <text evidence="9">The sequence shown here is derived from an EMBL/GenBank/DDBJ whole genome shotgun (WGS) entry which is preliminary data.</text>
</comment>
<sequence>MERDRAEPTPRRSRPDRRHVAMPGRGIQASERLRKAWDERMAVFVEWRGAGVAAHAAYSASLEVPSFKATLPDLSPSSGKEPRERNRQVGPAEFTGSRAEDGFVELAGAGGFGDEADLGFRCREPHEADRTTTGGLSPGGEADHDRSMPTPPLAKPLQTSTSWSSPSPKPNQFRPIPVPAVPVNGTQVLPLAQGGQMSGSLSVPISRPGPCVNGTVPGLAGSMTIPGSPGNMAGSMRLPLAEELAGSMRIPSSPGRAAGAVEAPHPGHAPPLWAAPAAPRGSLPGAVPLAATAPGYLANPCAPTSPPPGSGRPIFARSVTPPAAPAGPYQGVSPLPAMPAFLKRPESPMMNHLRRLGTMNSSPEYQHLLNIVMTQEQAKQELLERLEETERQLQQLRLENQQLRGAGGMRRTGSTASKLTMGSVAENKEAPENASRARSGSMRMRRSNSSRPRFTDALVVPFSNKEGLQEKYAVDWQTCLHVGTLNGLQSGENLTISRFFKGKSKSNSAQRVIKAVRKAQVPFFRLLEQHIGDQRALDHPHLCRLHDAFEDEQHVFQVYEFLSGPSLLEKILSDVQFCERDAAAATKSILMAISYLHSLSIAHQNVHLENMRFATQPRKKESGSCYSDQLKLMDLGLSLNRKLIPGILNAASQPVTETNATLPLLAPLGILNSLGSMCLPPESQGVCSSYAQLATAAPCMLRRTDSMARSPSPTLQRGNSQELSSISSLGQDSSAQRAQDLLLLLQAGDVWSTGCILHILLSGQIPMVEEGDKGTEPKLPLLASSSSPAVEICAQLLHGMPRKRATAEMALEHSWFAQCESIQKAHRSQKKNMSLTTARAAEFWERLRQTFGHPAPWFRDGVWWFDAGVEILLLLWAWLKCWSDMISNGYMVYEQFPQPGGPDIKFLAPLAVLVVGLFMTNLLGCVHFVRQGLWPEACIAAVDIDTPYLAYQHGKQAVQGQNCPEWEALRLRNSPWRSLPLAMVTFMLAFRVIFEIPACRAIATLSALAVGTFPHLSSESLWVQDMERDGLNATELSFVRNIKDMAEKVPSNFSESGRDSASKALKIEGEAWTACHCSDSQWQIAKLGESQDAVQNWVGRSVVLDLDRSELGGIGSGNLLAMNFVFFQRMKADAMEKESFLRPQVVRLVAAQHFSFAVGFLRGLMRDLPWEDLVENLMTSVAGSLQKTGSIISAVTLDRPWTLSVSDNFTLQIDNGWKLHLFQTFTLLLVAMLPVRKRILSSFQRPSQLLKGLVTLHMSLDIACVATSWILCALKPSAYHLGNLAKTMIDESWRMAKQLIESSSAISPKDWPKAMPGWYAEALIKICARAYQILSADFVPSLAWDWRFFLQLAAGSLLFIAISAALAYILCQDLTTSLPVGVCGPLWLVTGEIKSVKGLKTTTRAAFILMLSRTMLLGTIVALTWSSVDAFSLQFFFAGICNRVFNVIALKGLWLGVLALHCMSGLAAIFFAQRSLEMQEEMEESRFHSVRNVRRIQGLMIPGPEEDNGDPETNARAAADAMCAEAFEWLLYTSGATAAGGIPLRKLNSMIQSVIQSEKSNIPRHELEMLKVDTLISSSQFAEMIWATCA</sequence>
<evidence type="ECO:0000256" key="2">
    <source>
        <dbReference type="ARBA" id="ARBA00022679"/>
    </source>
</evidence>
<feature type="region of interest" description="Disordered" evidence="6">
    <location>
        <begin position="404"/>
        <end position="450"/>
    </location>
</feature>
<evidence type="ECO:0000256" key="6">
    <source>
        <dbReference type="SAM" id="MobiDB-lite"/>
    </source>
</evidence>
<keyword evidence="7" id="KW-0472">Membrane</keyword>
<feature type="region of interest" description="Disordered" evidence="6">
    <location>
        <begin position="62"/>
        <end position="100"/>
    </location>
</feature>
<evidence type="ECO:0000259" key="8">
    <source>
        <dbReference type="PROSITE" id="PS50011"/>
    </source>
</evidence>
<evidence type="ECO:0000313" key="9">
    <source>
        <dbReference type="EMBL" id="CAK9114642.1"/>
    </source>
</evidence>
<dbReference type="EMBL" id="CAXAMN010028028">
    <property type="protein sequence ID" value="CAK9114642.1"/>
    <property type="molecule type" value="Genomic_DNA"/>
</dbReference>
<proteinExistence type="predicted"/>
<name>A0ABP0SQE7_9DINO</name>
<feature type="domain" description="Protein kinase" evidence="8">
    <location>
        <begin position="482"/>
        <end position="816"/>
    </location>
</feature>
<feature type="transmembrane region" description="Helical" evidence="7">
    <location>
        <begin position="1405"/>
        <end position="1428"/>
    </location>
</feature>
<keyword evidence="1" id="KW-0723">Serine/threonine-protein kinase</keyword>
<dbReference type="InterPro" id="IPR011009">
    <property type="entry name" value="Kinase-like_dom_sf"/>
</dbReference>
<dbReference type="PROSITE" id="PS50011">
    <property type="entry name" value="PROTEIN_KINASE_DOM"/>
    <property type="match status" value="1"/>
</dbReference>
<dbReference type="PANTHER" id="PTHR24349">
    <property type="entry name" value="SERINE/THREONINE-PROTEIN KINASE"/>
    <property type="match status" value="1"/>
</dbReference>
<dbReference type="SUPFAM" id="SSF56112">
    <property type="entry name" value="Protein kinase-like (PK-like)"/>
    <property type="match status" value="1"/>
</dbReference>
<keyword evidence="5" id="KW-0067">ATP-binding</keyword>
<dbReference type="SMART" id="SM00220">
    <property type="entry name" value="S_TKc"/>
    <property type="match status" value="1"/>
</dbReference>
<dbReference type="Gene3D" id="3.30.200.20">
    <property type="entry name" value="Phosphorylase Kinase, domain 1"/>
    <property type="match status" value="1"/>
</dbReference>
<organism evidence="9 10">
    <name type="scientific">Durusdinium trenchii</name>
    <dbReference type="NCBI Taxonomy" id="1381693"/>
    <lineage>
        <taxon>Eukaryota</taxon>
        <taxon>Sar</taxon>
        <taxon>Alveolata</taxon>
        <taxon>Dinophyceae</taxon>
        <taxon>Suessiales</taxon>
        <taxon>Symbiodiniaceae</taxon>
        <taxon>Durusdinium</taxon>
    </lineage>
</organism>
<feature type="region of interest" description="Disordered" evidence="6">
    <location>
        <begin position="126"/>
        <end position="172"/>
    </location>
</feature>
<protein>
    <recommendedName>
        <fullName evidence="8">Protein kinase domain-containing protein</fullName>
    </recommendedName>
</protein>
<feature type="compositionally biased region" description="Low complexity" evidence="6">
    <location>
        <begin position="433"/>
        <end position="442"/>
    </location>
</feature>
<evidence type="ECO:0000256" key="3">
    <source>
        <dbReference type="ARBA" id="ARBA00022741"/>
    </source>
</evidence>
<keyword evidence="7" id="KW-0812">Transmembrane</keyword>